<sequence length="212" mass="24587">MKNSIYFLAPAFMILVGLHVFSNVVLTFMLFYGWLLAIPLFQQKGEGAFLGWKWSTSNVVIGIGTGLLFFVFIFGGMYWLHSYFIDLEKLNRLLEEWGFSGSGVIGLILVLLIINPVLEEMYWRGFMHERLNRNFRVWQTILFTSFFYTLYHFLSILPMFEYPFNIIAVLPVFIAGVLWGYIREWTGSIVAAVVSHALGDLGVMCVYWFIVR</sequence>
<feature type="transmembrane region" description="Helical" evidence="1">
    <location>
        <begin position="162"/>
        <end position="182"/>
    </location>
</feature>
<name>A0A0A2TA28_9BACI</name>
<comment type="caution">
    <text evidence="3">The sequence shown here is derived from an EMBL/GenBank/DDBJ whole genome shotgun (WGS) entry which is preliminary data.</text>
</comment>
<accession>A0A0A2TA28</accession>
<dbReference type="OrthoDB" id="449657at2"/>
<keyword evidence="1" id="KW-1133">Transmembrane helix</keyword>
<dbReference type="GO" id="GO:0004175">
    <property type="term" value="F:endopeptidase activity"/>
    <property type="evidence" value="ECO:0007669"/>
    <property type="project" value="UniProtKB-ARBA"/>
</dbReference>
<dbReference type="GO" id="GO:0080120">
    <property type="term" value="P:CAAX-box protein maturation"/>
    <property type="evidence" value="ECO:0007669"/>
    <property type="project" value="UniProtKB-ARBA"/>
</dbReference>
<dbReference type="InterPro" id="IPR003675">
    <property type="entry name" value="Rce1/LyrA-like_dom"/>
</dbReference>
<evidence type="ECO:0000256" key="1">
    <source>
        <dbReference type="SAM" id="Phobius"/>
    </source>
</evidence>
<gene>
    <name evidence="3" type="ORF">N782_20305</name>
</gene>
<organism evidence="3 4">
    <name type="scientific">Pontibacillus yanchengensis Y32</name>
    <dbReference type="NCBI Taxonomy" id="1385514"/>
    <lineage>
        <taxon>Bacteria</taxon>
        <taxon>Bacillati</taxon>
        <taxon>Bacillota</taxon>
        <taxon>Bacilli</taxon>
        <taxon>Bacillales</taxon>
        <taxon>Bacillaceae</taxon>
        <taxon>Pontibacillus</taxon>
    </lineage>
</organism>
<feature type="transmembrane region" description="Helical" evidence="1">
    <location>
        <begin position="59"/>
        <end position="79"/>
    </location>
</feature>
<protein>
    <submittedName>
        <fullName evidence="3">Metallopeptidase</fullName>
    </submittedName>
</protein>
<reference evidence="3 4" key="1">
    <citation type="journal article" date="2015" name="Stand. Genomic Sci.">
        <title>High quality draft genome sequence of the moderately halophilic bacterium Pontibacillus yanchengensis Y32(T) and comparison among Pontibacillus genomes.</title>
        <authorList>
            <person name="Huang J."/>
            <person name="Qiao Z.X."/>
            <person name="Tang J.W."/>
            <person name="Wang G."/>
        </authorList>
    </citation>
    <scope>NUCLEOTIDE SEQUENCE [LARGE SCALE GENOMIC DNA]</scope>
    <source>
        <strain evidence="3 4">Y32</strain>
    </source>
</reference>
<dbReference type="Pfam" id="PF02517">
    <property type="entry name" value="Rce1-like"/>
    <property type="match status" value="1"/>
</dbReference>
<evidence type="ECO:0000313" key="4">
    <source>
        <dbReference type="Proteomes" id="UP000030147"/>
    </source>
</evidence>
<evidence type="ECO:0000259" key="2">
    <source>
        <dbReference type="Pfam" id="PF02517"/>
    </source>
</evidence>
<keyword evidence="1" id="KW-0472">Membrane</keyword>
<dbReference type="RefSeq" id="WP_036823404.1">
    <property type="nucleotide sequence ID" value="NZ_AVBF01000073.1"/>
</dbReference>
<keyword evidence="4" id="KW-1185">Reference proteome</keyword>
<feature type="transmembrane region" description="Helical" evidence="1">
    <location>
        <begin position="189"/>
        <end position="210"/>
    </location>
</feature>
<feature type="transmembrane region" description="Helical" evidence="1">
    <location>
        <begin position="138"/>
        <end position="156"/>
    </location>
</feature>
<feature type="domain" description="CAAX prenyl protease 2/Lysostaphin resistance protein A-like" evidence="2">
    <location>
        <begin position="104"/>
        <end position="200"/>
    </location>
</feature>
<dbReference type="EMBL" id="AVBF01000073">
    <property type="protein sequence ID" value="KGP71268.1"/>
    <property type="molecule type" value="Genomic_DNA"/>
</dbReference>
<dbReference type="AlphaFoldDB" id="A0A0A2TA28"/>
<keyword evidence="1" id="KW-0812">Transmembrane</keyword>
<evidence type="ECO:0000313" key="3">
    <source>
        <dbReference type="EMBL" id="KGP71268.1"/>
    </source>
</evidence>
<feature type="transmembrane region" description="Helical" evidence="1">
    <location>
        <begin position="12"/>
        <end position="38"/>
    </location>
</feature>
<proteinExistence type="predicted"/>
<feature type="transmembrane region" description="Helical" evidence="1">
    <location>
        <begin position="99"/>
        <end position="118"/>
    </location>
</feature>
<dbReference type="Proteomes" id="UP000030147">
    <property type="component" value="Unassembled WGS sequence"/>
</dbReference>
<dbReference type="eggNOG" id="COG1266">
    <property type="taxonomic scope" value="Bacteria"/>
</dbReference>
<dbReference type="STRING" id="1385514.N782_20305"/>